<dbReference type="GO" id="GO:0000176">
    <property type="term" value="C:nuclear exosome (RNase complex)"/>
    <property type="evidence" value="ECO:0007669"/>
    <property type="project" value="UniProtKB-ARBA"/>
</dbReference>
<dbReference type="GO" id="GO:0034476">
    <property type="term" value="P:U5 snRNA 3'-end processing"/>
    <property type="evidence" value="ECO:0007669"/>
    <property type="project" value="TreeGrafter"/>
</dbReference>
<comment type="similarity">
    <text evidence="3">Belongs to the RNase PH family.</text>
</comment>
<keyword evidence="7" id="KW-0694">RNA-binding</keyword>
<keyword evidence="6" id="KW-0271">Exosome</keyword>
<keyword evidence="5" id="KW-0698">rRNA processing</keyword>
<dbReference type="PANTHER" id="PTHR11097:SF9">
    <property type="entry name" value="EXOSOME COMPLEX COMPONENT RRP43"/>
    <property type="match status" value="1"/>
</dbReference>
<evidence type="ECO:0000259" key="11">
    <source>
        <dbReference type="Pfam" id="PF01138"/>
    </source>
</evidence>
<dbReference type="GO" id="GO:0071038">
    <property type="term" value="P:TRAMP-dependent tRNA surveillance pathway"/>
    <property type="evidence" value="ECO:0007669"/>
    <property type="project" value="TreeGrafter"/>
</dbReference>
<comment type="subcellular location">
    <subcellularLocation>
        <location evidence="1">Cytoplasm</location>
    </subcellularLocation>
    <subcellularLocation>
        <location evidence="2">Nucleus</location>
        <location evidence="2">Nucleolus</location>
    </subcellularLocation>
</comment>
<evidence type="ECO:0000256" key="1">
    <source>
        <dbReference type="ARBA" id="ARBA00004496"/>
    </source>
</evidence>
<dbReference type="InterPro" id="IPR050590">
    <property type="entry name" value="Exosome_comp_Rrp42_subfam"/>
</dbReference>
<evidence type="ECO:0000256" key="7">
    <source>
        <dbReference type="ARBA" id="ARBA00022884"/>
    </source>
</evidence>
<dbReference type="SUPFAM" id="SSF54211">
    <property type="entry name" value="Ribosomal protein S5 domain 2-like"/>
    <property type="match status" value="1"/>
</dbReference>
<dbReference type="GO" id="GO:0000177">
    <property type="term" value="C:cytoplasmic exosome (RNase complex)"/>
    <property type="evidence" value="ECO:0007669"/>
    <property type="project" value="TreeGrafter"/>
</dbReference>
<dbReference type="PANTHER" id="PTHR11097">
    <property type="entry name" value="EXOSOME COMPLEX EXONUCLEASE RIBOSOMAL RNA PROCESSING PROTEIN"/>
    <property type="match status" value="1"/>
</dbReference>
<dbReference type="AlphaFoldDB" id="A0A6A6H2Q2"/>
<dbReference type="GO" id="GO:0016075">
    <property type="term" value="P:rRNA catabolic process"/>
    <property type="evidence" value="ECO:0007669"/>
    <property type="project" value="TreeGrafter"/>
</dbReference>
<dbReference type="InterPro" id="IPR036345">
    <property type="entry name" value="ExoRNase_PH_dom2_sf"/>
</dbReference>
<dbReference type="Pfam" id="PF01138">
    <property type="entry name" value="RNase_PH"/>
    <property type="match status" value="1"/>
</dbReference>
<reference evidence="12" key="1">
    <citation type="journal article" date="2020" name="Stud. Mycol.">
        <title>101 Dothideomycetes genomes: a test case for predicting lifestyles and emergence of pathogens.</title>
        <authorList>
            <person name="Haridas S."/>
            <person name="Albert R."/>
            <person name="Binder M."/>
            <person name="Bloem J."/>
            <person name="Labutti K."/>
            <person name="Salamov A."/>
            <person name="Andreopoulos B."/>
            <person name="Baker S."/>
            <person name="Barry K."/>
            <person name="Bills G."/>
            <person name="Bluhm B."/>
            <person name="Cannon C."/>
            <person name="Castanera R."/>
            <person name="Culley D."/>
            <person name="Daum C."/>
            <person name="Ezra D."/>
            <person name="Gonzalez J."/>
            <person name="Henrissat B."/>
            <person name="Kuo A."/>
            <person name="Liang C."/>
            <person name="Lipzen A."/>
            <person name="Lutzoni F."/>
            <person name="Magnuson J."/>
            <person name="Mondo S."/>
            <person name="Nolan M."/>
            <person name="Ohm R."/>
            <person name="Pangilinan J."/>
            <person name="Park H.-J."/>
            <person name="Ramirez L."/>
            <person name="Alfaro M."/>
            <person name="Sun H."/>
            <person name="Tritt A."/>
            <person name="Yoshinaga Y."/>
            <person name="Zwiers L.-H."/>
            <person name="Turgeon B."/>
            <person name="Goodwin S."/>
            <person name="Spatafora J."/>
            <person name="Crous P."/>
            <person name="Grigoriev I."/>
        </authorList>
    </citation>
    <scope>NUCLEOTIDE SEQUENCE</scope>
    <source>
        <strain evidence="12">Tuck. ex Michener</strain>
    </source>
</reference>
<evidence type="ECO:0000256" key="5">
    <source>
        <dbReference type="ARBA" id="ARBA00022552"/>
    </source>
</evidence>
<protein>
    <recommendedName>
        <fullName evidence="9">Ribosomal RNA-processing protein 43</fullName>
    </recommendedName>
</protein>
<name>A0A6A6H2Q2_VIRVR</name>
<evidence type="ECO:0000256" key="10">
    <source>
        <dbReference type="SAM" id="MobiDB-lite"/>
    </source>
</evidence>
<feature type="region of interest" description="Disordered" evidence="10">
    <location>
        <begin position="29"/>
        <end position="57"/>
    </location>
</feature>
<dbReference type="GO" id="GO:0005840">
    <property type="term" value="C:ribosome"/>
    <property type="evidence" value="ECO:0007669"/>
    <property type="project" value="UniProtKB-KW"/>
</dbReference>
<evidence type="ECO:0000256" key="3">
    <source>
        <dbReference type="ARBA" id="ARBA00006678"/>
    </source>
</evidence>
<feature type="domain" description="Exoribonuclease phosphorolytic" evidence="11">
    <location>
        <begin position="49"/>
        <end position="233"/>
    </location>
</feature>
<keyword evidence="12" id="KW-0687">Ribonucleoprotein</keyword>
<proteinExistence type="inferred from homology"/>
<organism evidence="12 13">
    <name type="scientific">Viridothelium virens</name>
    <name type="common">Speckled blister lichen</name>
    <name type="synonym">Trypethelium virens</name>
    <dbReference type="NCBI Taxonomy" id="1048519"/>
    <lineage>
        <taxon>Eukaryota</taxon>
        <taxon>Fungi</taxon>
        <taxon>Dikarya</taxon>
        <taxon>Ascomycota</taxon>
        <taxon>Pezizomycotina</taxon>
        <taxon>Dothideomycetes</taxon>
        <taxon>Dothideomycetes incertae sedis</taxon>
        <taxon>Trypetheliales</taxon>
        <taxon>Trypetheliaceae</taxon>
        <taxon>Viridothelium</taxon>
    </lineage>
</organism>
<evidence type="ECO:0000256" key="9">
    <source>
        <dbReference type="ARBA" id="ARBA00030617"/>
    </source>
</evidence>
<dbReference type="InterPro" id="IPR020568">
    <property type="entry name" value="Ribosomal_Su5_D2-typ_SF"/>
</dbReference>
<dbReference type="GO" id="GO:0005730">
    <property type="term" value="C:nucleolus"/>
    <property type="evidence" value="ECO:0007669"/>
    <property type="project" value="UniProtKB-SubCell"/>
</dbReference>
<dbReference type="Gene3D" id="3.30.230.70">
    <property type="entry name" value="GHMP Kinase, N-terminal domain"/>
    <property type="match status" value="1"/>
</dbReference>
<dbReference type="EMBL" id="ML991822">
    <property type="protein sequence ID" value="KAF2231843.1"/>
    <property type="molecule type" value="Genomic_DNA"/>
</dbReference>
<gene>
    <name evidence="12" type="ORF">EV356DRAFT_506475</name>
</gene>
<dbReference type="GO" id="GO:0071035">
    <property type="term" value="P:nuclear polyadenylation-dependent rRNA catabolic process"/>
    <property type="evidence" value="ECO:0007669"/>
    <property type="project" value="TreeGrafter"/>
</dbReference>
<keyword evidence="13" id="KW-1185">Reference proteome</keyword>
<feature type="compositionally biased region" description="Low complexity" evidence="10">
    <location>
        <begin position="31"/>
        <end position="41"/>
    </location>
</feature>
<dbReference type="SUPFAM" id="SSF55666">
    <property type="entry name" value="Ribonuclease PH domain 2-like"/>
    <property type="match status" value="1"/>
</dbReference>
<dbReference type="GO" id="GO:0034473">
    <property type="term" value="P:U1 snRNA 3'-end processing"/>
    <property type="evidence" value="ECO:0007669"/>
    <property type="project" value="TreeGrafter"/>
</dbReference>
<evidence type="ECO:0000313" key="13">
    <source>
        <dbReference type="Proteomes" id="UP000800092"/>
    </source>
</evidence>
<sequence>MANSTSTSILSFPPQTFAALSPSAFLHAHLNPTSSQSSSTRPNRRSPTEFRVPNINTSSLSHANGSAVVRLGNTAVVCGVRGEILKAEDIPKTYNDLAKSPDETDEEKELNYTTIQELGLLVPNIELSTGCAPQHIPGNAPSAATQSLTHRLRSLLYTSRLIQSSDLRIWSRPANSDIDPGREEEEDEGQDRAPRIKAYWTLYIDVLFIALDGGAFEAAWGATIAALRDTKLPGAWWDADREMVLCSDQLEESKQLSIRGLPVSATLGIFVAEKGRSAKAAPNKRLMRGLGDSGATHHKQEHGAEAWLLADMDAFEEELCQEQITVVLDYSTGKTKILKIEKNGGTFVNIEEMRHMLRLAEGRWIEWKNHLEASKR</sequence>
<dbReference type="GO" id="GO:0035925">
    <property type="term" value="F:mRNA 3'-UTR AU-rich region binding"/>
    <property type="evidence" value="ECO:0007669"/>
    <property type="project" value="TreeGrafter"/>
</dbReference>
<dbReference type="InterPro" id="IPR001247">
    <property type="entry name" value="ExoRNase_PH_dom1"/>
</dbReference>
<dbReference type="GO" id="GO:0000467">
    <property type="term" value="P:exonucleolytic trimming to generate mature 3'-end of 5.8S rRNA from tricistronic rRNA transcript (SSU-rRNA, 5.8S rRNA, LSU-rRNA)"/>
    <property type="evidence" value="ECO:0007669"/>
    <property type="project" value="TreeGrafter"/>
</dbReference>
<keyword evidence="12" id="KW-0689">Ribosomal protein</keyword>
<evidence type="ECO:0000256" key="2">
    <source>
        <dbReference type="ARBA" id="ARBA00004604"/>
    </source>
</evidence>
<keyword evidence="4" id="KW-0963">Cytoplasm</keyword>
<dbReference type="InterPro" id="IPR027408">
    <property type="entry name" value="PNPase/RNase_PH_dom_sf"/>
</dbReference>
<evidence type="ECO:0000256" key="6">
    <source>
        <dbReference type="ARBA" id="ARBA00022835"/>
    </source>
</evidence>
<dbReference type="GO" id="GO:0071028">
    <property type="term" value="P:nuclear mRNA surveillance"/>
    <property type="evidence" value="ECO:0007669"/>
    <property type="project" value="TreeGrafter"/>
</dbReference>
<dbReference type="GO" id="GO:0034475">
    <property type="term" value="P:U4 snRNA 3'-end processing"/>
    <property type="evidence" value="ECO:0007669"/>
    <property type="project" value="TreeGrafter"/>
</dbReference>
<keyword evidence="8" id="KW-0539">Nucleus</keyword>
<evidence type="ECO:0000313" key="12">
    <source>
        <dbReference type="EMBL" id="KAF2231843.1"/>
    </source>
</evidence>
<dbReference type="OrthoDB" id="45882at2759"/>
<dbReference type="Proteomes" id="UP000800092">
    <property type="component" value="Unassembled WGS sequence"/>
</dbReference>
<evidence type="ECO:0000256" key="8">
    <source>
        <dbReference type="ARBA" id="ARBA00023242"/>
    </source>
</evidence>
<evidence type="ECO:0000256" key="4">
    <source>
        <dbReference type="ARBA" id="ARBA00022490"/>
    </source>
</evidence>
<accession>A0A6A6H2Q2</accession>